<dbReference type="Gene3D" id="1.10.10.10">
    <property type="entry name" value="Winged helix-like DNA-binding domain superfamily/Winged helix DNA-binding domain"/>
    <property type="match status" value="1"/>
</dbReference>
<organism evidence="8 9">
    <name type="scientific">Terriglobus aquaticus</name>
    <dbReference type="NCBI Taxonomy" id="940139"/>
    <lineage>
        <taxon>Bacteria</taxon>
        <taxon>Pseudomonadati</taxon>
        <taxon>Acidobacteriota</taxon>
        <taxon>Terriglobia</taxon>
        <taxon>Terriglobales</taxon>
        <taxon>Acidobacteriaceae</taxon>
        <taxon>Terriglobus</taxon>
    </lineage>
</organism>
<comment type="similarity">
    <text evidence="1">Belongs to the sigma-70 factor family. ECF subfamily.</text>
</comment>
<keyword evidence="3" id="KW-0731">Sigma factor</keyword>
<gene>
    <name evidence="8" type="ORF">ACK2TP_15120</name>
</gene>
<reference evidence="8 9" key="1">
    <citation type="submission" date="2024-12" db="EMBL/GenBank/DDBJ databases">
        <authorList>
            <person name="Lee Y."/>
        </authorList>
    </citation>
    <scope>NUCLEOTIDE SEQUENCE [LARGE SCALE GENOMIC DNA]</scope>
    <source>
        <strain evidence="8 9">03SUJ4</strain>
    </source>
</reference>
<evidence type="ECO:0000313" key="9">
    <source>
        <dbReference type="Proteomes" id="UP001634747"/>
    </source>
</evidence>
<dbReference type="Pfam" id="PF04542">
    <property type="entry name" value="Sigma70_r2"/>
    <property type="match status" value="1"/>
</dbReference>
<dbReference type="CDD" id="cd06171">
    <property type="entry name" value="Sigma70_r4"/>
    <property type="match status" value="1"/>
</dbReference>
<evidence type="ECO:0000256" key="5">
    <source>
        <dbReference type="ARBA" id="ARBA00023163"/>
    </source>
</evidence>
<accession>A0ABW9KNE9</accession>
<dbReference type="InterPro" id="IPR007627">
    <property type="entry name" value="RNA_pol_sigma70_r2"/>
</dbReference>
<dbReference type="InterPro" id="IPR014284">
    <property type="entry name" value="RNA_pol_sigma-70_dom"/>
</dbReference>
<feature type="domain" description="RNA polymerase sigma-70 region 2" evidence="6">
    <location>
        <begin position="18"/>
        <end position="84"/>
    </location>
</feature>
<dbReference type="SUPFAM" id="SSF88946">
    <property type="entry name" value="Sigma2 domain of RNA polymerase sigma factors"/>
    <property type="match status" value="1"/>
</dbReference>
<dbReference type="InterPro" id="IPR036388">
    <property type="entry name" value="WH-like_DNA-bd_sf"/>
</dbReference>
<feature type="domain" description="RNA polymerase sigma factor 70 region 4 type 2" evidence="7">
    <location>
        <begin position="120"/>
        <end position="172"/>
    </location>
</feature>
<dbReference type="InterPro" id="IPR039425">
    <property type="entry name" value="RNA_pol_sigma-70-like"/>
</dbReference>
<sequence length="186" mass="21017">MVGDGKPADRSTETFRVLVDRHKSMVFSIAYRMLGDYGIAEEVAQDVFLELYRWLDRLESEAHVTFWLRRTASHRATDAIRRRKLRPEAAAEEWEESFDRAVLGGSGVGRGKEGSVSLSAQLERALLTLPESQRAAVVLRYQEDLSPDEIARVTGDTVPAVKSNLQRGMALLRRKSEVLLKEFVRA</sequence>
<keyword evidence="9" id="KW-1185">Reference proteome</keyword>
<evidence type="ECO:0000256" key="4">
    <source>
        <dbReference type="ARBA" id="ARBA00023125"/>
    </source>
</evidence>
<dbReference type="PANTHER" id="PTHR43133">
    <property type="entry name" value="RNA POLYMERASE ECF-TYPE SIGMA FACTO"/>
    <property type="match status" value="1"/>
</dbReference>
<evidence type="ECO:0000256" key="2">
    <source>
        <dbReference type="ARBA" id="ARBA00023015"/>
    </source>
</evidence>
<name>A0ABW9KNE9_9BACT</name>
<evidence type="ECO:0000313" key="8">
    <source>
        <dbReference type="EMBL" id="MFN2977102.1"/>
    </source>
</evidence>
<comment type="caution">
    <text evidence="8">The sequence shown here is derived from an EMBL/GenBank/DDBJ whole genome shotgun (WGS) entry which is preliminary data.</text>
</comment>
<dbReference type="InterPro" id="IPR013325">
    <property type="entry name" value="RNA_pol_sigma_r2"/>
</dbReference>
<evidence type="ECO:0000259" key="6">
    <source>
        <dbReference type="Pfam" id="PF04542"/>
    </source>
</evidence>
<dbReference type="SUPFAM" id="SSF88659">
    <property type="entry name" value="Sigma3 and sigma4 domains of RNA polymerase sigma factors"/>
    <property type="match status" value="1"/>
</dbReference>
<dbReference type="Pfam" id="PF08281">
    <property type="entry name" value="Sigma70_r4_2"/>
    <property type="match status" value="1"/>
</dbReference>
<keyword evidence="4" id="KW-0238">DNA-binding</keyword>
<dbReference type="NCBIfam" id="TIGR02937">
    <property type="entry name" value="sigma70-ECF"/>
    <property type="match status" value="1"/>
</dbReference>
<evidence type="ECO:0000259" key="7">
    <source>
        <dbReference type="Pfam" id="PF08281"/>
    </source>
</evidence>
<dbReference type="Proteomes" id="UP001634747">
    <property type="component" value="Unassembled WGS sequence"/>
</dbReference>
<dbReference type="RefSeq" id="WP_263414725.1">
    <property type="nucleotide sequence ID" value="NZ_BAABBH010000001.1"/>
</dbReference>
<dbReference type="PANTHER" id="PTHR43133:SF8">
    <property type="entry name" value="RNA POLYMERASE SIGMA FACTOR HI_1459-RELATED"/>
    <property type="match status" value="1"/>
</dbReference>
<evidence type="ECO:0000256" key="1">
    <source>
        <dbReference type="ARBA" id="ARBA00010641"/>
    </source>
</evidence>
<evidence type="ECO:0000256" key="3">
    <source>
        <dbReference type="ARBA" id="ARBA00023082"/>
    </source>
</evidence>
<dbReference type="InterPro" id="IPR013249">
    <property type="entry name" value="RNA_pol_sigma70_r4_t2"/>
</dbReference>
<dbReference type="InterPro" id="IPR013324">
    <property type="entry name" value="RNA_pol_sigma_r3/r4-like"/>
</dbReference>
<keyword evidence="5" id="KW-0804">Transcription</keyword>
<dbReference type="EMBL" id="JBJYXY010000001">
    <property type="protein sequence ID" value="MFN2977102.1"/>
    <property type="molecule type" value="Genomic_DNA"/>
</dbReference>
<keyword evidence="2" id="KW-0805">Transcription regulation</keyword>
<proteinExistence type="inferred from homology"/>
<dbReference type="Gene3D" id="1.10.1740.10">
    <property type="match status" value="1"/>
</dbReference>
<protein>
    <submittedName>
        <fullName evidence="8">RNA polymerase sigma factor</fullName>
    </submittedName>
</protein>